<dbReference type="PROSITE" id="PS50936">
    <property type="entry name" value="ENGC_GTPASE"/>
    <property type="match status" value="1"/>
</dbReference>
<evidence type="ECO:0000256" key="2">
    <source>
        <dbReference type="ARBA" id="ARBA00023134"/>
    </source>
</evidence>
<feature type="compositionally biased region" description="Low complexity" evidence="3">
    <location>
        <begin position="339"/>
        <end position="371"/>
    </location>
</feature>
<dbReference type="GO" id="GO:0005525">
    <property type="term" value="F:GTP binding"/>
    <property type="evidence" value="ECO:0007669"/>
    <property type="project" value="UniProtKB-KW"/>
</dbReference>
<dbReference type="SUPFAM" id="SSF52540">
    <property type="entry name" value="P-loop containing nucleoside triphosphate hydrolases"/>
    <property type="match status" value="1"/>
</dbReference>
<evidence type="ECO:0000313" key="6">
    <source>
        <dbReference type="EMBL" id="CAI8004370.1"/>
    </source>
</evidence>
<sequence length="380" mass="42006">MRLGAINAHNTAIIKPVGNVSPKKKRLVRAPKTRKPRRKQSWRDASGDWDDLSYDRQERVASPAERERRRQVVQESARAWLGTPQEEYRSDDDATGLLGVVTSVHGSLYMVELSGEPVECHIRESLKDQETGFVNPVAVGDRVVVTEDGAGGFAIEELLERDSILTRPSSFKGYLRQIVAANVDQLLIVTSWREPVFWPELVDRYLVTADVHELDPVICVTKGDLIEDAEEFETALSPYQDLDYPIVVTSTTMGDSMDELREHLAGKSTVLSGLSGTGKSSLLNTLKPGLGLRVGEISTWRGRDQGRHTTSRATLLRIDEETTVVDTPGIREWGLSGLTRRNCGTSSRRSSSGARDANSPTAAISRSLSARSSRRRSPAR</sequence>
<dbReference type="Gene3D" id="2.40.50.140">
    <property type="entry name" value="Nucleic acid-binding proteins"/>
    <property type="match status" value="1"/>
</dbReference>
<accession>A0AA35W5K2</accession>
<dbReference type="Proteomes" id="UP001174909">
    <property type="component" value="Unassembled WGS sequence"/>
</dbReference>
<dbReference type="PANTHER" id="PTHR32120:SF11">
    <property type="entry name" value="SMALL RIBOSOMAL SUBUNIT BIOGENESIS GTPASE RSGA 1, MITOCHONDRIAL-RELATED"/>
    <property type="match status" value="1"/>
</dbReference>
<evidence type="ECO:0000256" key="1">
    <source>
        <dbReference type="ARBA" id="ARBA00022741"/>
    </source>
</evidence>
<dbReference type="InterPro" id="IPR010914">
    <property type="entry name" value="RsgA_GTPase_dom"/>
</dbReference>
<keyword evidence="2" id="KW-0342">GTP-binding</keyword>
<dbReference type="Pfam" id="PF03193">
    <property type="entry name" value="RsgA_GTPase"/>
    <property type="match status" value="1"/>
</dbReference>
<dbReference type="PANTHER" id="PTHR32120">
    <property type="entry name" value="SMALL RIBOSOMAL SUBUNIT BIOGENESIS GTPASE RSGA"/>
    <property type="match status" value="1"/>
</dbReference>
<feature type="region of interest" description="Disordered" evidence="3">
    <location>
        <begin position="335"/>
        <end position="380"/>
    </location>
</feature>
<dbReference type="AlphaFoldDB" id="A0AA35W5K2"/>
<dbReference type="Gene3D" id="3.40.50.300">
    <property type="entry name" value="P-loop containing nucleotide triphosphate hydrolases"/>
    <property type="match status" value="1"/>
</dbReference>
<feature type="domain" description="EngC GTPase" evidence="4">
    <location>
        <begin position="181"/>
        <end position="331"/>
    </location>
</feature>
<dbReference type="EMBL" id="CASHTH010000557">
    <property type="protein sequence ID" value="CAI8004370.1"/>
    <property type="molecule type" value="Genomic_DNA"/>
</dbReference>
<dbReference type="InterPro" id="IPR027417">
    <property type="entry name" value="P-loop_NTPase"/>
</dbReference>
<gene>
    <name evidence="6" type="ORF">GBAR_LOCUS3903</name>
</gene>
<dbReference type="InterPro" id="IPR012340">
    <property type="entry name" value="NA-bd_OB-fold"/>
</dbReference>
<dbReference type="InterPro" id="IPR030378">
    <property type="entry name" value="G_CP_dom"/>
</dbReference>
<dbReference type="InterPro" id="IPR004881">
    <property type="entry name" value="Ribosome_biogen_GTPase_RsgA"/>
</dbReference>
<feature type="domain" description="CP-type G" evidence="5">
    <location>
        <begin position="172"/>
        <end position="333"/>
    </location>
</feature>
<comment type="caution">
    <text evidence="6">The sequence shown here is derived from an EMBL/GenBank/DDBJ whole genome shotgun (WGS) entry which is preliminary data.</text>
</comment>
<reference evidence="6" key="1">
    <citation type="submission" date="2023-03" db="EMBL/GenBank/DDBJ databases">
        <authorList>
            <person name="Steffen K."/>
            <person name="Cardenas P."/>
        </authorList>
    </citation>
    <scope>NUCLEOTIDE SEQUENCE</scope>
</reference>
<evidence type="ECO:0000259" key="5">
    <source>
        <dbReference type="PROSITE" id="PS51721"/>
    </source>
</evidence>
<keyword evidence="7" id="KW-1185">Reference proteome</keyword>
<evidence type="ECO:0000313" key="7">
    <source>
        <dbReference type="Proteomes" id="UP001174909"/>
    </source>
</evidence>
<evidence type="ECO:0000259" key="4">
    <source>
        <dbReference type="PROSITE" id="PS50936"/>
    </source>
</evidence>
<feature type="compositionally biased region" description="Basic residues" evidence="3">
    <location>
        <begin position="22"/>
        <end position="40"/>
    </location>
</feature>
<dbReference type="GO" id="GO:0003924">
    <property type="term" value="F:GTPase activity"/>
    <property type="evidence" value="ECO:0007669"/>
    <property type="project" value="InterPro"/>
</dbReference>
<evidence type="ECO:0000256" key="3">
    <source>
        <dbReference type="SAM" id="MobiDB-lite"/>
    </source>
</evidence>
<feature type="region of interest" description="Disordered" evidence="3">
    <location>
        <begin position="18"/>
        <end position="48"/>
    </location>
</feature>
<name>A0AA35W5K2_GEOBA</name>
<protein>
    <submittedName>
        <fullName evidence="6">Small ribosomal subunit biogenesis GTPase RsgA</fullName>
    </submittedName>
</protein>
<dbReference type="NCBIfam" id="TIGR00157">
    <property type="entry name" value="ribosome small subunit-dependent GTPase A"/>
    <property type="match status" value="1"/>
</dbReference>
<dbReference type="CDD" id="cd01854">
    <property type="entry name" value="YjeQ_EngC"/>
    <property type="match status" value="1"/>
</dbReference>
<dbReference type="PROSITE" id="PS51721">
    <property type="entry name" value="G_CP"/>
    <property type="match status" value="1"/>
</dbReference>
<keyword evidence="1" id="KW-0547">Nucleotide-binding</keyword>
<organism evidence="6 7">
    <name type="scientific">Geodia barretti</name>
    <name type="common">Barrett's horny sponge</name>
    <dbReference type="NCBI Taxonomy" id="519541"/>
    <lineage>
        <taxon>Eukaryota</taxon>
        <taxon>Metazoa</taxon>
        <taxon>Porifera</taxon>
        <taxon>Demospongiae</taxon>
        <taxon>Heteroscleromorpha</taxon>
        <taxon>Tetractinellida</taxon>
        <taxon>Astrophorina</taxon>
        <taxon>Geodiidae</taxon>
        <taxon>Geodia</taxon>
    </lineage>
</organism>
<proteinExistence type="predicted"/>